<dbReference type="Gene3D" id="3.40.50.1820">
    <property type="entry name" value="alpha/beta hydrolase"/>
    <property type="match status" value="1"/>
</dbReference>
<dbReference type="InterPro" id="IPR000639">
    <property type="entry name" value="Epox_hydrolase-like"/>
</dbReference>
<comment type="caution">
    <text evidence="3">The sequence shown here is derived from an EMBL/GenBank/DDBJ whole genome shotgun (WGS) entry which is preliminary data.</text>
</comment>
<sequence>MDASRITTRTIEANGLRFAVDEAGSGPDIALCLHGFPESRFSWRHQLPVLAELGWHAVAPDMRGYGGSDRPGGLAAYRMEHLVADTAGLFEAFGARRRLLVGHDWGAFVAWNVAIGRRLPLDGLVVMNVPHPTIFRRVLRRSWRQRVRSLYVAFFQIPRLPEWVLTRDAAAAVGRAFTGMAVDKSAFPDSVLDHYRDNAVKPGAMTAMLNYYRANLRGLAETGAGPPIDIPVLMVWGEEDTALGLELTEGYGPLVRDFTLRRLPGVSHWVQQEAPGRVNAVLAEWLAERGLTRAAG</sequence>
<protein>
    <submittedName>
        <fullName evidence="3">Alpha/beta fold hydrolase</fullName>
    </submittedName>
</protein>
<dbReference type="PANTHER" id="PTHR43329">
    <property type="entry name" value="EPOXIDE HYDROLASE"/>
    <property type="match status" value="1"/>
</dbReference>
<dbReference type="AlphaFoldDB" id="A0A6N6MXG3"/>
<accession>A0A6N6MXG3</accession>
<dbReference type="GO" id="GO:0016787">
    <property type="term" value="F:hydrolase activity"/>
    <property type="evidence" value="ECO:0007669"/>
    <property type="project" value="UniProtKB-KW"/>
</dbReference>
<dbReference type="RefSeq" id="WP_150962394.1">
    <property type="nucleotide sequence ID" value="NZ_VZZJ01000004.1"/>
</dbReference>
<evidence type="ECO:0000313" key="3">
    <source>
        <dbReference type="EMBL" id="KAB1074754.1"/>
    </source>
</evidence>
<keyword evidence="4" id="KW-1185">Reference proteome</keyword>
<dbReference type="SUPFAM" id="SSF53474">
    <property type="entry name" value="alpha/beta-Hydrolases"/>
    <property type="match status" value="1"/>
</dbReference>
<proteinExistence type="predicted"/>
<evidence type="ECO:0000256" key="1">
    <source>
        <dbReference type="ARBA" id="ARBA00022801"/>
    </source>
</evidence>
<dbReference type="PRINTS" id="PR00412">
    <property type="entry name" value="EPOXHYDRLASE"/>
</dbReference>
<dbReference type="InterPro" id="IPR029058">
    <property type="entry name" value="AB_hydrolase_fold"/>
</dbReference>
<dbReference type="Pfam" id="PF00561">
    <property type="entry name" value="Abhydrolase_1"/>
    <property type="match status" value="1"/>
</dbReference>
<dbReference type="InterPro" id="IPR000073">
    <property type="entry name" value="AB_hydrolase_1"/>
</dbReference>
<evidence type="ECO:0000259" key="2">
    <source>
        <dbReference type="Pfam" id="PF00561"/>
    </source>
</evidence>
<feature type="domain" description="AB hydrolase-1" evidence="2">
    <location>
        <begin position="31"/>
        <end position="274"/>
    </location>
</feature>
<reference evidence="3 4" key="1">
    <citation type="submission" date="2019-09" db="EMBL/GenBank/DDBJ databases">
        <title>YIM 132548 draft genome.</title>
        <authorList>
            <person name="Jiang L."/>
        </authorList>
    </citation>
    <scope>NUCLEOTIDE SEQUENCE [LARGE SCALE GENOMIC DNA]</scope>
    <source>
        <strain evidence="3 4">YIM 132548</strain>
    </source>
</reference>
<dbReference type="EMBL" id="VZZJ01000004">
    <property type="protein sequence ID" value="KAB1074754.1"/>
    <property type="molecule type" value="Genomic_DNA"/>
</dbReference>
<name>A0A6N6MXG3_9HYPH</name>
<gene>
    <name evidence="3" type="ORF">F6X51_06425</name>
</gene>
<evidence type="ECO:0000313" key="4">
    <source>
        <dbReference type="Proteomes" id="UP000441523"/>
    </source>
</evidence>
<organism evidence="3 4">
    <name type="scientific">Methylobacterium planeticum</name>
    <dbReference type="NCBI Taxonomy" id="2615211"/>
    <lineage>
        <taxon>Bacteria</taxon>
        <taxon>Pseudomonadati</taxon>
        <taxon>Pseudomonadota</taxon>
        <taxon>Alphaproteobacteria</taxon>
        <taxon>Hyphomicrobiales</taxon>
        <taxon>Methylobacteriaceae</taxon>
        <taxon>Methylobacterium</taxon>
    </lineage>
</organism>
<keyword evidence="1 3" id="KW-0378">Hydrolase</keyword>
<dbReference type="Proteomes" id="UP000441523">
    <property type="component" value="Unassembled WGS sequence"/>
</dbReference>